<evidence type="ECO:0000313" key="4">
    <source>
        <dbReference type="Proteomes" id="UP001626550"/>
    </source>
</evidence>
<dbReference type="AlphaFoldDB" id="A0ABD2PW43"/>
<dbReference type="Pfam" id="PF09744">
    <property type="entry name" value="RH1"/>
    <property type="match status" value="1"/>
</dbReference>
<name>A0ABD2PW43_9PLAT</name>
<gene>
    <name evidence="3" type="ORF">Ciccas_010007</name>
</gene>
<dbReference type="Gene3D" id="1.20.58.1770">
    <property type="match status" value="1"/>
</dbReference>
<evidence type="ECO:0000313" key="3">
    <source>
        <dbReference type="EMBL" id="KAL3311410.1"/>
    </source>
</evidence>
<feature type="domain" description="RH1" evidence="2">
    <location>
        <begin position="1"/>
        <end position="74"/>
    </location>
</feature>
<proteinExistence type="predicted"/>
<dbReference type="Proteomes" id="UP001626550">
    <property type="component" value="Unassembled WGS sequence"/>
</dbReference>
<comment type="caution">
    <text evidence="3">The sequence shown here is derived from an EMBL/GenBank/DDBJ whole genome shotgun (WGS) entry which is preliminary data.</text>
</comment>
<evidence type="ECO:0000259" key="2">
    <source>
        <dbReference type="PROSITE" id="PS51776"/>
    </source>
</evidence>
<dbReference type="PROSITE" id="PS51776">
    <property type="entry name" value="RH1"/>
    <property type="match status" value="1"/>
</dbReference>
<reference evidence="3 4" key="1">
    <citation type="submission" date="2024-11" db="EMBL/GenBank/DDBJ databases">
        <title>Adaptive evolution of stress response genes in parasites aligns with host niche diversity.</title>
        <authorList>
            <person name="Hahn C."/>
            <person name="Resl P."/>
        </authorList>
    </citation>
    <scope>NUCLEOTIDE SEQUENCE [LARGE SCALE GENOMIC DNA]</scope>
    <source>
        <strain evidence="3">EGGRZ-B1_66</strain>
        <tissue evidence="3">Body</tissue>
    </source>
</reference>
<keyword evidence="4" id="KW-1185">Reference proteome</keyword>
<sequence>MDVYDIASSIGRDCQQIIEDHGVDTLHQLMPKIVAILEHLEAFRLKRDNDLKMILSLTAQIETMRTEKEIQIEERQSFDLLLEQMERSFHRESTELLSHVSILEEENKRLKNCINSDSPTEASKKLDQIEMMLLSEESEKPSASGVGAYLKAIVEGKRPPMISKSNEPTKRKGSFSSSSSSSLNGLLNEANERINLGNLESTPTK</sequence>
<evidence type="ECO:0000256" key="1">
    <source>
        <dbReference type="SAM" id="MobiDB-lite"/>
    </source>
</evidence>
<dbReference type="InterPro" id="IPR034743">
    <property type="entry name" value="RH1"/>
</dbReference>
<protein>
    <recommendedName>
        <fullName evidence="2">RH1 domain-containing protein</fullName>
    </recommendedName>
</protein>
<dbReference type="EMBL" id="JBJKFK010002245">
    <property type="protein sequence ID" value="KAL3311410.1"/>
    <property type="molecule type" value="Genomic_DNA"/>
</dbReference>
<organism evidence="3 4">
    <name type="scientific">Cichlidogyrus casuarinus</name>
    <dbReference type="NCBI Taxonomy" id="1844966"/>
    <lineage>
        <taxon>Eukaryota</taxon>
        <taxon>Metazoa</taxon>
        <taxon>Spiralia</taxon>
        <taxon>Lophotrochozoa</taxon>
        <taxon>Platyhelminthes</taxon>
        <taxon>Monogenea</taxon>
        <taxon>Monopisthocotylea</taxon>
        <taxon>Dactylogyridea</taxon>
        <taxon>Ancyrocephalidae</taxon>
        <taxon>Cichlidogyrus</taxon>
    </lineage>
</organism>
<accession>A0ABD2PW43</accession>
<feature type="region of interest" description="Disordered" evidence="1">
    <location>
        <begin position="157"/>
        <end position="205"/>
    </location>
</feature>